<accession>A0A445MBZ6</accession>
<dbReference type="AlphaFoldDB" id="A0A445MBZ6"/>
<name>A0A445MBZ6_ENSVE</name>
<feature type="compositionally biased region" description="Basic and acidic residues" evidence="1">
    <location>
        <begin position="163"/>
        <end position="176"/>
    </location>
</feature>
<protein>
    <submittedName>
        <fullName evidence="2">Uncharacterized protein</fullName>
    </submittedName>
</protein>
<organism evidence="2">
    <name type="scientific">Ensete ventricosum</name>
    <name type="common">Abyssinian banana</name>
    <name type="synonym">Musa ensete</name>
    <dbReference type="NCBI Taxonomy" id="4639"/>
    <lineage>
        <taxon>Eukaryota</taxon>
        <taxon>Viridiplantae</taxon>
        <taxon>Streptophyta</taxon>
        <taxon>Embryophyta</taxon>
        <taxon>Tracheophyta</taxon>
        <taxon>Spermatophyta</taxon>
        <taxon>Magnoliopsida</taxon>
        <taxon>Liliopsida</taxon>
        <taxon>Zingiberales</taxon>
        <taxon>Musaceae</taxon>
        <taxon>Ensete</taxon>
    </lineage>
</organism>
<gene>
    <name evidence="2" type="ORF">BHM03_00007272</name>
</gene>
<sequence>MDMFEAANPTAKSLGDSTQMEPEEQAVSTCTEAEIYFPIHLEPPSLLKIRNCKKSAKRKFKPRINLLQAKAPLSAARALPTAGQFHQMHVVLRELRLPDEVRRGSAPERPAEPRRTADLQRVEVEQHRGDAALRQVPEPRLVGPRLPIRPRDARRPGAHRQHQAAESELAKDDPIRGKKKKKKSGLWRRGTKTKHSAPVPDLSKPRKEEEGIEGSSIGPRGRRGAPDGGRRPSIKAR</sequence>
<proteinExistence type="predicted"/>
<evidence type="ECO:0000256" key="1">
    <source>
        <dbReference type="SAM" id="MobiDB-lite"/>
    </source>
</evidence>
<feature type="region of interest" description="Disordered" evidence="1">
    <location>
        <begin position="125"/>
        <end position="237"/>
    </location>
</feature>
<feature type="compositionally biased region" description="Polar residues" evidence="1">
    <location>
        <begin position="15"/>
        <end position="27"/>
    </location>
</feature>
<reference evidence="2" key="1">
    <citation type="journal article" date="2018" name="Data Brief">
        <title>Genome sequence data from 17 accessions of Ensete ventricosum, a staple food crop for millions in Ethiopia.</title>
        <authorList>
            <person name="Yemataw Z."/>
            <person name="Muzemil S."/>
            <person name="Ambachew D."/>
            <person name="Tripathi L."/>
            <person name="Tesfaye K."/>
            <person name="Chala A."/>
            <person name="Farbos A."/>
            <person name="O'Neill P."/>
            <person name="Moore K."/>
            <person name="Grant M."/>
            <person name="Studholme D.J."/>
        </authorList>
    </citation>
    <scope>NUCLEOTIDE SEQUENCE [LARGE SCALE GENOMIC DNA]</scope>
    <source>
        <tissue evidence="2">Leaf</tissue>
    </source>
</reference>
<feature type="compositionally biased region" description="Basic residues" evidence="1">
    <location>
        <begin position="177"/>
        <end position="195"/>
    </location>
</feature>
<evidence type="ECO:0000313" key="2">
    <source>
        <dbReference type="EMBL" id="RZR71785.1"/>
    </source>
</evidence>
<dbReference type="Proteomes" id="UP000290560">
    <property type="component" value="Unassembled WGS sequence"/>
</dbReference>
<feature type="region of interest" description="Disordered" evidence="1">
    <location>
        <begin position="1"/>
        <end position="27"/>
    </location>
</feature>
<dbReference type="EMBL" id="KV875583">
    <property type="protein sequence ID" value="RZR71785.1"/>
    <property type="molecule type" value="Genomic_DNA"/>
</dbReference>